<dbReference type="Pfam" id="PF13508">
    <property type="entry name" value="Acetyltransf_7"/>
    <property type="match status" value="1"/>
</dbReference>
<dbReference type="InterPro" id="IPR016181">
    <property type="entry name" value="Acyl_CoA_acyltransferase"/>
</dbReference>
<keyword evidence="3" id="KW-1185">Reference proteome</keyword>
<dbReference type="SUPFAM" id="SSF55729">
    <property type="entry name" value="Acyl-CoA N-acyltransferases (Nat)"/>
    <property type="match status" value="1"/>
</dbReference>
<dbReference type="Gene3D" id="3.40.630.30">
    <property type="match status" value="1"/>
</dbReference>
<dbReference type="Proteomes" id="UP000239430">
    <property type="component" value="Unassembled WGS sequence"/>
</dbReference>
<accession>A0A9X7P705</accession>
<dbReference type="AlphaFoldDB" id="A0A9X7P705"/>
<comment type="caution">
    <text evidence="2">The sequence shown here is derived from an EMBL/GenBank/DDBJ whole genome shotgun (WGS) entry which is preliminary data.</text>
</comment>
<dbReference type="RefSeq" id="WP_054935805.1">
    <property type="nucleotide sequence ID" value="NZ_PVXL01000024.1"/>
</dbReference>
<evidence type="ECO:0000259" key="1">
    <source>
        <dbReference type="PROSITE" id="PS51186"/>
    </source>
</evidence>
<proteinExistence type="predicted"/>
<reference evidence="2 3" key="1">
    <citation type="submission" date="2018-03" db="EMBL/GenBank/DDBJ databases">
        <title>Genome sequence of Moorella stamsii DSM 26217.</title>
        <authorList>
            <person name="Poehlein A."/>
            <person name="Daniel R."/>
        </authorList>
    </citation>
    <scope>NUCLEOTIDE SEQUENCE [LARGE SCALE GENOMIC DNA]</scope>
    <source>
        <strain evidence="3">DSM 26217</strain>
    </source>
</reference>
<gene>
    <name evidence="2" type="ORF">MOST_07440</name>
</gene>
<organism evidence="2 3">
    <name type="scientific">Neomoorella stamsii</name>
    <dbReference type="NCBI Taxonomy" id="1266720"/>
    <lineage>
        <taxon>Bacteria</taxon>
        <taxon>Bacillati</taxon>
        <taxon>Bacillota</taxon>
        <taxon>Clostridia</taxon>
        <taxon>Neomoorellales</taxon>
        <taxon>Neomoorellaceae</taxon>
        <taxon>Neomoorella</taxon>
    </lineage>
</organism>
<protein>
    <recommendedName>
        <fullName evidence="1">N-acetyltransferase domain-containing protein</fullName>
    </recommendedName>
</protein>
<dbReference type="PROSITE" id="PS51186">
    <property type="entry name" value="GNAT"/>
    <property type="match status" value="1"/>
</dbReference>
<dbReference type="EMBL" id="PVXL01000024">
    <property type="protein sequence ID" value="PRR75862.1"/>
    <property type="molecule type" value="Genomic_DNA"/>
</dbReference>
<sequence>MANNMLARAEVTMAGPDDGLELQELMQDWGMGLAGEPEQHAIIKVEEKILAGGKITWLGETFFHLQLLAVRREARGQGLGGRLLLELIKKPWAYCHSSPASGCASYRVTTIARGEAAGFYRRYGFRNCHFSDLATIYREQCCHCPEREACRPVPMIYIQEVS</sequence>
<name>A0A9X7P705_9FIRM</name>
<evidence type="ECO:0000313" key="2">
    <source>
        <dbReference type="EMBL" id="PRR75862.1"/>
    </source>
</evidence>
<dbReference type="GO" id="GO:0016747">
    <property type="term" value="F:acyltransferase activity, transferring groups other than amino-acyl groups"/>
    <property type="evidence" value="ECO:0007669"/>
    <property type="project" value="InterPro"/>
</dbReference>
<dbReference type="InterPro" id="IPR000182">
    <property type="entry name" value="GNAT_dom"/>
</dbReference>
<feature type="domain" description="N-acetyltransferase" evidence="1">
    <location>
        <begin position="1"/>
        <end position="160"/>
    </location>
</feature>
<evidence type="ECO:0000313" key="3">
    <source>
        <dbReference type="Proteomes" id="UP000239430"/>
    </source>
</evidence>